<dbReference type="InterPro" id="IPR013087">
    <property type="entry name" value="Znf_C2H2_type"/>
</dbReference>
<dbReference type="PANTHER" id="PTHR23235">
    <property type="entry name" value="KRUEPPEL-LIKE TRANSCRIPTION FACTOR"/>
    <property type="match status" value="1"/>
</dbReference>
<dbReference type="SUPFAM" id="SSF57667">
    <property type="entry name" value="beta-beta-alpha zinc fingers"/>
    <property type="match status" value="1"/>
</dbReference>
<evidence type="ECO:0000256" key="4">
    <source>
        <dbReference type="PROSITE-ProRule" id="PRU00042"/>
    </source>
</evidence>
<dbReference type="GO" id="GO:0008270">
    <property type="term" value="F:zinc ion binding"/>
    <property type="evidence" value="ECO:0007669"/>
    <property type="project" value="UniProtKB-KW"/>
</dbReference>
<gene>
    <name evidence="6" type="ORF">INT47_007608</name>
</gene>
<dbReference type="EMBL" id="JAEPRD010000028">
    <property type="protein sequence ID" value="KAG2206851.1"/>
    <property type="molecule type" value="Genomic_DNA"/>
</dbReference>
<dbReference type="PROSITE" id="PS50157">
    <property type="entry name" value="ZINC_FINGER_C2H2_2"/>
    <property type="match status" value="1"/>
</dbReference>
<dbReference type="InterPro" id="IPR036236">
    <property type="entry name" value="Znf_C2H2_sf"/>
</dbReference>
<comment type="caution">
    <text evidence="6">The sequence shown here is derived from an EMBL/GenBank/DDBJ whole genome shotgun (WGS) entry which is preliminary data.</text>
</comment>
<keyword evidence="3" id="KW-0862">Zinc</keyword>
<dbReference type="OrthoDB" id="10018191at2759"/>
<proteinExistence type="predicted"/>
<evidence type="ECO:0000256" key="3">
    <source>
        <dbReference type="ARBA" id="ARBA00022833"/>
    </source>
</evidence>
<sequence length="177" mass="20727">MKNEKKSFQCKGYGHCRMRFSRSEHLARHERKHTGEKACIVPRCSRKFGRFDNMMQQTQTHEMTVSRSKASKSMSVLMDELFLLSDSSVLTSDEEEEEEEMMILPHLANYLVDHPDEPPENCFFKNYHRLSEGDLLYPIEYLSNSNPPNRTKDDDIYITLDELEAIQGLACFYTCQK</sequence>
<evidence type="ECO:0000256" key="1">
    <source>
        <dbReference type="ARBA" id="ARBA00022723"/>
    </source>
</evidence>
<dbReference type="Gene3D" id="3.30.160.60">
    <property type="entry name" value="Classic Zinc Finger"/>
    <property type="match status" value="1"/>
</dbReference>
<dbReference type="AlphaFoldDB" id="A0A8H7RC11"/>
<accession>A0A8H7RC11</accession>
<dbReference type="GO" id="GO:0000978">
    <property type="term" value="F:RNA polymerase II cis-regulatory region sequence-specific DNA binding"/>
    <property type="evidence" value="ECO:0007669"/>
    <property type="project" value="TreeGrafter"/>
</dbReference>
<dbReference type="PANTHER" id="PTHR23235:SF120">
    <property type="entry name" value="KRUPPEL-LIKE FACTOR 15"/>
    <property type="match status" value="1"/>
</dbReference>
<keyword evidence="1" id="KW-0479">Metal-binding</keyword>
<evidence type="ECO:0000313" key="6">
    <source>
        <dbReference type="EMBL" id="KAG2206851.1"/>
    </source>
</evidence>
<protein>
    <recommendedName>
        <fullName evidence="5">C2H2-type domain-containing protein</fullName>
    </recommendedName>
</protein>
<dbReference type="GO" id="GO:0000981">
    <property type="term" value="F:DNA-binding transcription factor activity, RNA polymerase II-specific"/>
    <property type="evidence" value="ECO:0007669"/>
    <property type="project" value="TreeGrafter"/>
</dbReference>
<keyword evidence="2 4" id="KW-0863">Zinc-finger</keyword>
<keyword evidence="7" id="KW-1185">Reference proteome</keyword>
<reference evidence="6" key="1">
    <citation type="submission" date="2020-12" db="EMBL/GenBank/DDBJ databases">
        <title>Metabolic potential, ecology and presence of endohyphal bacteria is reflected in genomic diversity of Mucoromycotina.</title>
        <authorList>
            <person name="Muszewska A."/>
            <person name="Okrasinska A."/>
            <person name="Steczkiewicz K."/>
            <person name="Drgas O."/>
            <person name="Orlowska M."/>
            <person name="Perlinska-Lenart U."/>
            <person name="Aleksandrzak-Piekarczyk T."/>
            <person name="Szatraj K."/>
            <person name="Zielenkiewicz U."/>
            <person name="Pilsyk S."/>
            <person name="Malc E."/>
            <person name="Mieczkowski P."/>
            <person name="Kruszewska J.S."/>
            <person name="Biernat P."/>
            <person name="Pawlowska J."/>
        </authorList>
    </citation>
    <scope>NUCLEOTIDE SEQUENCE</scope>
    <source>
        <strain evidence="6">WA0000017839</strain>
    </source>
</reference>
<feature type="domain" description="C2H2-type" evidence="5">
    <location>
        <begin position="8"/>
        <end position="38"/>
    </location>
</feature>
<evidence type="ECO:0000259" key="5">
    <source>
        <dbReference type="PROSITE" id="PS50157"/>
    </source>
</evidence>
<dbReference type="Proteomes" id="UP000603453">
    <property type="component" value="Unassembled WGS sequence"/>
</dbReference>
<evidence type="ECO:0000256" key="2">
    <source>
        <dbReference type="ARBA" id="ARBA00022771"/>
    </source>
</evidence>
<organism evidence="6 7">
    <name type="scientific">Mucor saturninus</name>
    <dbReference type="NCBI Taxonomy" id="64648"/>
    <lineage>
        <taxon>Eukaryota</taxon>
        <taxon>Fungi</taxon>
        <taxon>Fungi incertae sedis</taxon>
        <taxon>Mucoromycota</taxon>
        <taxon>Mucoromycotina</taxon>
        <taxon>Mucoromycetes</taxon>
        <taxon>Mucorales</taxon>
        <taxon>Mucorineae</taxon>
        <taxon>Mucoraceae</taxon>
        <taxon>Mucor</taxon>
    </lineage>
</organism>
<evidence type="ECO:0000313" key="7">
    <source>
        <dbReference type="Proteomes" id="UP000603453"/>
    </source>
</evidence>
<name>A0A8H7RC11_9FUNG</name>